<dbReference type="PROSITE" id="PS50216">
    <property type="entry name" value="DHHC"/>
    <property type="match status" value="1"/>
</dbReference>
<keyword evidence="4 7" id="KW-1133">Transmembrane helix</keyword>
<keyword evidence="9" id="KW-0732">Signal</keyword>
<organism evidence="11 12">
    <name type="scientific">Macrostomum lignano</name>
    <dbReference type="NCBI Taxonomy" id="282301"/>
    <lineage>
        <taxon>Eukaryota</taxon>
        <taxon>Metazoa</taxon>
        <taxon>Spiralia</taxon>
        <taxon>Lophotrochozoa</taxon>
        <taxon>Platyhelminthes</taxon>
        <taxon>Rhabditophora</taxon>
        <taxon>Macrostomorpha</taxon>
        <taxon>Macrostomida</taxon>
        <taxon>Macrostomidae</taxon>
        <taxon>Macrostomum</taxon>
    </lineage>
</organism>
<keyword evidence="2 7" id="KW-0808">Transferase</keyword>
<feature type="transmembrane region" description="Helical" evidence="7">
    <location>
        <begin position="159"/>
        <end position="181"/>
    </location>
</feature>
<accession>A0A1I8FAK7</accession>
<evidence type="ECO:0000256" key="6">
    <source>
        <dbReference type="ARBA" id="ARBA00023315"/>
    </source>
</evidence>
<dbReference type="EC" id="2.3.1.225" evidence="7"/>
<dbReference type="Proteomes" id="UP000095280">
    <property type="component" value="Unplaced"/>
</dbReference>
<keyword evidence="3 7" id="KW-0812">Transmembrane</keyword>
<dbReference type="WBParaSite" id="maker-unitig_27205-snap-gene-0.2-mRNA-1">
    <property type="protein sequence ID" value="maker-unitig_27205-snap-gene-0.2-mRNA-1"/>
    <property type="gene ID" value="maker-unitig_27205-snap-gene-0.2"/>
</dbReference>
<dbReference type="GO" id="GO:0005794">
    <property type="term" value="C:Golgi apparatus"/>
    <property type="evidence" value="ECO:0007669"/>
    <property type="project" value="TreeGrafter"/>
</dbReference>
<keyword evidence="5 7" id="KW-0472">Membrane</keyword>
<evidence type="ECO:0000256" key="5">
    <source>
        <dbReference type="ARBA" id="ARBA00023136"/>
    </source>
</evidence>
<feature type="chain" id="PRO_5009318641" description="Palmitoyltransferase" evidence="9">
    <location>
        <begin position="17"/>
        <end position="249"/>
    </location>
</feature>
<evidence type="ECO:0000256" key="1">
    <source>
        <dbReference type="ARBA" id="ARBA00004141"/>
    </source>
</evidence>
<evidence type="ECO:0000259" key="10">
    <source>
        <dbReference type="Pfam" id="PF01529"/>
    </source>
</evidence>
<dbReference type="PANTHER" id="PTHR22883:SF203">
    <property type="entry name" value="PALMITOYLTRANSFERASE"/>
    <property type="match status" value="1"/>
</dbReference>
<comment type="subcellular location">
    <subcellularLocation>
        <location evidence="1">Membrane</location>
        <topology evidence="1">Multi-pass membrane protein</topology>
    </subcellularLocation>
</comment>
<dbReference type="GO" id="GO:0016020">
    <property type="term" value="C:membrane"/>
    <property type="evidence" value="ECO:0007669"/>
    <property type="project" value="UniProtKB-SubCell"/>
</dbReference>
<feature type="domain" description="Palmitoyltransferase DHHC" evidence="10">
    <location>
        <begin position="51"/>
        <end position="79"/>
    </location>
</feature>
<protein>
    <recommendedName>
        <fullName evidence="7">Palmitoyltransferase</fullName>
        <ecNumber evidence="7">2.3.1.225</ecNumber>
    </recommendedName>
</protein>
<feature type="signal peptide" evidence="9">
    <location>
        <begin position="1"/>
        <end position="16"/>
    </location>
</feature>
<sequence length="249" mass="28271">IVSMAVVAHLAAHLLSTVLDPADINLRLKQKQEGIKPVPKLDKAIHKHASNNETSKHCSSCNKCIQDFDHHCKWLNNCCDCRPHNYTLPRHCRVIAYFLDSKTGRVLKPMKPTGAARVTAGQRHINNPHGWQLARHRPLHVLFISCSDLGIRAGTSCSAVLLALVGIVLLCQLLDFHLYLCRGMSTYDYIMARKEECSDHDAGVRRWRRESDCATIEWRPCRPTHRAPRRCSGSSQRRLTRKSLMPSLR</sequence>
<dbReference type="InterPro" id="IPR001594">
    <property type="entry name" value="Palmitoyltrfase_DHHC"/>
</dbReference>
<reference evidence="12" key="1">
    <citation type="submission" date="2016-11" db="UniProtKB">
        <authorList>
            <consortium name="WormBaseParasite"/>
        </authorList>
    </citation>
    <scope>IDENTIFICATION</scope>
</reference>
<dbReference type="GO" id="GO:0005783">
    <property type="term" value="C:endoplasmic reticulum"/>
    <property type="evidence" value="ECO:0007669"/>
    <property type="project" value="TreeGrafter"/>
</dbReference>
<name>A0A1I8FAK7_9PLAT</name>
<proteinExistence type="inferred from homology"/>
<dbReference type="AlphaFoldDB" id="A0A1I8FAK7"/>
<dbReference type="Pfam" id="PF01529">
    <property type="entry name" value="DHHC"/>
    <property type="match status" value="1"/>
</dbReference>
<evidence type="ECO:0000256" key="2">
    <source>
        <dbReference type="ARBA" id="ARBA00022679"/>
    </source>
</evidence>
<evidence type="ECO:0000256" key="3">
    <source>
        <dbReference type="ARBA" id="ARBA00022692"/>
    </source>
</evidence>
<keyword evidence="6 7" id="KW-0012">Acyltransferase</keyword>
<keyword evidence="11" id="KW-1185">Reference proteome</keyword>
<evidence type="ECO:0000256" key="9">
    <source>
        <dbReference type="SAM" id="SignalP"/>
    </source>
</evidence>
<dbReference type="InterPro" id="IPR039859">
    <property type="entry name" value="PFA4/ZDH16/20/ERF2-like"/>
</dbReference>
<feature type="region of interest" description="Disordered" evidence="8">
    <location>
        <begin position="229"/>
        <end position="249"/>
    </location>
</feature>
<evidence type="ECO:0000313" key="12">
    <source>
        <dbReference type="WBParaSite" id="maker-unitig_27205-snap-gene-0.2-mRNA-1"/>
    </source>
</evidence>
<dbReference type="GO" id="GO:0019706">
    <property type="term" value="F:protein-cysteine S-palmitoyltransferase activity"/>
    <property type="evidence" value="ECO:0007669"/>
    <property type="project" value="UniProtKB-EC"/>
</dbReference>
<comment type="domain">
    <text evidence="7">The DHHC domain is required for palmitoyltransferase activity.</text>
</comment>
<evidence type="ECO:0000256" key="4">
    <source>
        <dbReference type="ARBA" id="ARBA00022989"/>
    </source>
</evidence>
<evidence type="ECO:0000256" key="7">
    <source>
        <dbReference type="RuleBase" id="RU079119"/>
    </source>
</evidence>
<dbReference type="GO" id="GO:0006612">
    <property type="term" value="P:protein targeting to membrane"/>
    <property type="evidence" value="ECO:0007669"/>
    <property type="project" value="TreeGrafter"/>
</dbReference>
<comment type="catalytic activity">
    <reaction evidence="7">
        <text>L-cysteinyl-[protein] + hexadecanoyl-CoA = S-hexadecanoyl-L-cysteinyl-[protein] + CoA</text>
        <dbReference type="Rhea" id="RHEA:36683"/>
        <dbReference type="Rhea" id="RHEA-COMP:10131"/>
        <dbReference type="Rhea" id="RHEA-COMP:11032"/>
        <dbReference type="ChEBI" id="CHEBI:29950"/>
        <dbReference type="ChEBI" id="CHEBI:57287"/>
        <dbReference type="ChEBI" id="CHEBI:57379"/>
        <dbReference type="ChEBI" id="CHEBI:74151"/>
        <dbReference type="EC" id="2.3.1.225"/>
    </reaction>
</comment>
<comment type="similarity">
    <text evidence="7">Belongs to the DHHC palmitoyltransferase family.</text>
</comment>
<evidence type="ECO:0000313" key="11">
    <source>
        <dbReference type="Proteomes" id="UP000095280"/>
    </source>
</evidence>
<evidence type="ECO:0000256" key="8">
    <source>
        <dbReference type="SAM" id="MobiDB-lite"/>
    </source>
</evidence>
<dbReference type="PANTHER" id="PTHR22883">
    <property type="entry name" value="ZINC FINGER DHHC DOMAIN CONTAINING PROTEIN"/>
    <property type="match status" value="1"/>
</dbReference>
<comment type="caution">
    <text evidence="7">Lacks conserved residue(s) required for the propagation of feature annotation.</text>
</comment>